<reference evidence="2" key="1">
    <citation type="submission" date="2023-03" db="EMBL/GenBank/DDBJ databases">
        <title>Selenobaculum gbiensis gen. nov. sp. nov., a new bacterium isolated from the gut microbiota of IBD patient.</title>
        <authorList>
            <person name="Yeo S."/>
            <person name="Park H."/>
            <person name="Huh C.S."/>
        </authorList>
    </citation>
    <scope>NUCLEOTIDE SEQUENCE</scope>
    <source>
        <strain evidence="2">ICN-92133</strain>
    </source>
</reference>
<keyword evidence="1" id="KW-0472">Membrane</keyword>
<feature type="transmembrane region" description="Helical" evidence="1">
    <location>
        <begin position="12"/>
        <end position="31"/>
    </location>
</feature>
<sequence>MEKVWWVHISRIIKQYFISLIIAWGILYAYGKPSLTFGVFVGELIGAVCIFIMGNRMLKSIDFSPDAAVFTMKIGWMIRLFLILGCLAAVIQISVSLFWAVVTGFFLAEVIMLANAVYWILKKNSDKQK</sequence>
<dbReference type="EMBL" id="CP120678">
    <property type="protein sequence ID" value="WIW70966.1"/>
    <property type="molecule type" value="Genomic_DNA"/>
</dbReference>
<dbReference type="Proteomes" id="UP001243623">
    <property type="component" value="Chromosome"/>
</dbReference>
<feature type="transmembrane region" description="Helical" evidence="1">
    <location>
        <begin position="70"/>
        <end position="91"/>
    </location>
</feature>
<dbReference type="AlphaFoldDB" id="A0A9Y2ET00"/>
<feature type="transmembrane region" description="Helical" evidence="1">
    <location>
        <begin position="37"/>
        <end position="58"/>
    </location>
</feature>
<keyword evidence="1" id="KW-1133">Transmembrane helix</keyword>
<proteinExistence type="predicted"/>
<dbReference type="KEGG" id="sgbi:P3F81_01185"/>
<evidence type="ECO:0008006" key="4">
    <source>
        <dbReference type="Google" id="ProtNLM"/>
    </source>
</evidence>
<keyword evidence="1" id="KW-0812">Transmembrane</keyword>
<organism evidence="2 3">
    <name type="scientific">Selenobaculum gibii</name>
    <dbReference type="NCBI Taxonomy" id="3054208"/>
    <lineage>
        <taxon>Bacteria</taxon>
        <taxon>Bacillati</taxon>
        <taxon>Bacillota</taxon>
        <taxon>Negativicutes</taxon>
        <taxon>Selenomonadales</taxon>
        <taxon>Selenomonadaceae</taxon>
        <taxon>Selenobaculum</taxon>
    </lineage>
</organism>
<gene>
    <name evidence="2" type="ORF">P3F81_01185</name>
</gene>
<protein>
    <recommendedName>
        <fullName evidence="4">ATP synthase subunit I</fullName>
    </recommendedName>
</protein>
<evidence type="ECO:0000256" key="1">
    <source>
        <dbReference type="SAM" id="Phobius"/>
    </source>
</evidence>
<evidence type="ECO:0000313" key="2">
    <source>
        <dbReference type="EMBL" id="WIW70966.1"/>
    </source>
</evidence>
<feature type="transmembrane region" description="Helical" evidence="1">
    <location>
        <begin position="97"/>
        <end position="121"/>
    </location>
</feature>
<name>A0A9Y2ET00_9FIRM</name>
<dbReference type="RefSeq" id="WP_147667127.1">
    <property type="nucleotide sequence ID" value="NZ_CP120678.1"/>
</dbReference>
<accession>A0A9Y2ET00</accession>
<evidence type="ECO:0000313" key="3">
    <source>
        <dbReference type="Proteomes" id="UP001243623"/>
    </source>
</evidence>
<keyword evidence="3" id="KW-1185">Reference proteome</keyword>